<feature type="transmembrane region" description="Helical" evidence="14">
    <location>
        <begin position="343"/>
        <end position="360"/>
    </location>
</feature>
<feature type="transmembrane region" description="Helical" evidence="14">
    <location>
        <begin position="415"/>
        <end position="438"/>
    </location>
</feature>
<reference evidence="15 16" key="1">
    <citation type="journal article" date="2017" name="Int. J. Syst. Evol. Microbiol.">
        <title>Desulfovibrio senegalensis sp. nov., a mesophilic sulfate reducer isolated from marine sediment.</title>
        <authorList>
            <person name="Thioye A."/>
            <person name="Gam Z.B.A."/>
            <person name="Mbengue M."/>
            <person name="Cayol J.L."/>
            <person name="Joseph-Bartoli M."/>
            <person name="Toure-Kane C."/>
            <person name="Labat M."/>
        </authorList>
    </citation>
    <scope>NUCLEOTIDE SEQUENCE [LARGE SCALE GENOMIC DNA]</scope>
    <source>
        <strain evidence="15 16">DSM 101509</strain>
    </source>
</reference>
<comment type="catalytic activity">
    <reaction evidence="12">
        <text>L-proline(in) + Na(+)(in) = L-proline(out) + Na(+)(out)</text>
        <dbReference type="Rhea" id="RHEA:28967"/>
        <dbReference type="ChEBI" id="CHEBI:29101"/>
        <dbReference type="ChEBI" id="CHEBI:60039"/>
    </reaction>
</comment>
<gene>
    <name evidence="15" type="ORF">F8A88_06070</name>
</gene>
<sequence>MLLKALAIVVYLGVVFWLGFVGWKKTKKSTDYMLAGRQMNPFIMAMSYGATFVSTSAIIGFGGAAGLFGFSLLWLTFLTIFVGVFVAMVFFGKRTRRMGLALDSHTFPELLGRRYGSRFIQQFSGCTIFLFIPVYAAAVLIGICRMLEVSFAGTAIGLPYEAWLIVVTGLIALYVVTGGLRAVMYTDAFQGTLMAVMMGILIYTTYSLLGGVTEAHQALTDMASLMPAKLQQGGMIGWTQGAHFASPIGLTIYTTIVYGVGFGVLAQPQLAVRFMTVPSDRELNRAVLIGGIFILLMTGVAFTVGALSNAVFMQEFGKISIVMAKGNFDKIIPLYIEKIMPPWFTGFFLVAMFAAAMSTMSSQYHVGGTSLARDFFEQFIRFGKGENTMKLNRLGVVVTVCMTLIWAWVLPGSIIARATAFFFGLCAASFLPIYALGLYWKGMTKTGAKVSMVGGFAASMFWLLFVHLKESAAIGLCKALTGLDSLAMAGAKGSWVWLLQWLDPNVVALPVSLVLAVGVSLVTRPMTVRHLQACWARIG</sequence>
<evidence type="ECO:0000256" key="14">
    <source>
        <dbReference type="SAM" id="Phobius"/>
    </source>
</evidence>
<feature type="transmembrane region" description="Helical" evidence="14">
    <location>
        <begin position="391"/>
        <end position="409"/>
    </location>
</feature>
<evidence type="ECO:0000256" key="11">
    <source>
        <dbReference type="ARBA" id="ARBA00023201"/>
    </source>
</evidence>
<evidence type="ECO:0000256" key="10">
    <source>
        <dbReference type="ARBA" id="ARBA00023136"/>
    </source>
</evidence>
<evidence type="ECO:0000256" key="6">
    <source>
        <dbReference type="ARBA" id="ARBA00022847"/>
    </source>
</evidence>
<feature type="transmembrane region" description="Helical" evidence="14">
    <location>
        <begin position="43"/>
        <end position="65"/>
    </location>
</feature>
<keyword evidence="9" id="KW-0406">Ion transport</keyword>
<feature type="transmembrane region" description="Helical" evidence="14">
    <location>
        <begin position="163"/>
        <end position="184"/>
    </location>
</feature>
<accession>A0A6N6N705</accession>
<dbReference type="Gene3D" id="1.20.1730.10">
    <property type="entry name" value="Sodium/glucose cotransporter"/>
    <property type="match status" value="1"/>
</dbReference>
<organism evidence="15 16">
    <name type="scientific">Pseudodesulfovibrio senegalensis</name>
    <dbReference type="NCBI Taxonomy" id="1721087"/>
    <lineage>
        <taxon>Bacteria</taxon>
        <taxon>Pseudomonadati</taxon>
        <taxon>Thermodesulfobacteriota</taxon>
        <taxon>Desulfovibrionia</taxon>
        <taxon>Desulfovibrionales</taxon>
        <taxon>Desulfovibrionaceae</taxon>
    </lineage>
</organism>
<feature type="transmembrane region" description="Helical" evidence="14">
    <location>
        <begin position="191"/>
        <end position="209"/>
    </location>
</feature>
<dbReference type="Pfam" id="PF00474">
    <property type="entry name" value="SSF"/>
    <property type="match status" value="1"/>
</dbReference>
<evidence type="ECO:0000256" key="12">
    <source>
        <dbReference type="ARBA" id="ARBA00033708"/>
    </source>
</evidence>
<evidence type="ECO:0000313" key="16">
    <source>
        <dbReference type="Proteomes" id="UP000438699"/>
    </source>
</evidence>
<dbReference type="EMBL" id="WAIE01000001">
    <property type="protein sequence ID" value="KAB1443796.1"/>
    <property type="molecule type" value="Genomic_DNA"/>
</dbReference>
<comment type="caution">
    <text evidence="15">The sequence shown here is derived from an EMBL/GenBank/DDBJ whole genome shotgun (WGS) entry which is preliminary data.</text>
</comment>
<feature type="transmembrane region" description="Helical" evidence="14">
    <location>
        <begin position="506"/>
        <end position="523"/>
    </location>
</feature>
<dbReference type="GO" id="GO:0005298">
    <property type="term" value="F:proline:sodium symporter activity"/>
    <property type="evidence" value="ECO:0007669"/>
    <property type="project" value="TreeGrafter"/>
</dbReference>
<dbReference type="InterPro" id="IPR001734">
    <property type="entry name" value="Na/solute_symporter"/>
</dbReference>
<keyword evidence="11" id="KW-0739">Sodium transport</keyword>
<dbReference type="OrthoDB" id="9789704at2"/>
<evidence type="ECO:0000256" key="13">
    <source>
        <dbReference type="RuleBase" id="RU362091"/>
    </source>
</evidence>
<evidence type="ECO:0000256" key="2">
    <source>
        <dbReference type="ARBA" id="ARBA00006434"/>
    </source>
</evidence>
<keyword evidence="10 14" id="KW-0472">Membrane</keyword>
<dbReference type="GO" id="GO:0015193">
    <property type="term" value="F:L-proline transmembrane transporter activity"/>
    <property type="evidence" value="ECO:0007669"/>
    <property type="project" value="TreeGrafter"/>
</dbReference>
<dbReference type="InterPro" id="IPR018212">
    <property type="entry name" value="Na/solute_symporter_CS"/>
</dbReference>
<evidence type="ECO:0000256" key="3">
    <source>
        <dbReference type="ARBA" id="ARBA00022448"/>
    </source>
</evidence>
<keyword evidence="7 14" id="KW-1133">Transmembrane helix</keyword>
<dbReference type="InterPro" id="IPR038377">
    <property type="entry name" value="Na/Glc_symporter_sf"/>
</dbReference>
<dbReference type="PANTHER" id="PTHR48086:SF3">
    <property type="entry name" value="SODIUM_PROLINE SYMPORTER"/>
    <property type="match status" value="1"/>
</dbReference>
<dbReference type="PROSITE" id="PS00456">
    <property type="entry name" value="NA_SOLUT_SYMP_1"/>
    <property type="match status" value="1"/>
</dbReference>
<keyword evidence="4" id="KW-1003">Cell membrane</keyword>
<feature type="transmembrane region" description="Helical" evidence="14">
    <location>
        <begin position="450"/>
        <end position="468"/>
    </location>
</feature>
<dbReference type="AlphaFoldDB" id="A0A6N6N705"/>
<keyword evidence="3" id="KW-0813">Transport</keyword>
<dbReference type="PROSITE" id="PS50283">
    <property type="entry name" value="NA_SOLUT_SYMP_3"/>
    <property type="match status" value="1"/>
</dbReference>
<dbReference type="GO" id="GO:0005886">
    <property type="term" value="C:plasma membrane"/>
    <property type="evidence" value="ECO:0007669"/>
    <property type="project" value="UniProtKB-SubCell"/>
</dbReference>
<protein>
    <submittedName>
        <fullName evidence="15">Sodium:solute symporter family protein</fullName>
    </submittedName>
</protein>
<evidence type="ECO:0000256" key="5">
    <source>
        <dbReference type="ARBA" id="ARBA00022692"/>
    </source>
</evidence>
<keyword evidence="6" id="KW-0769">Symport</keyword>
<feature type="transmembrane region" description="Helical" evidence="14">
    <location>
        <begin position="71"/>
        <end position="91"/>
    </location>
</feature>
<name>A0A6N6N705_9BACT</name>
<keyword evidence="8" id="KW-0915">Sodium</keyword>
<proteinExistence type="inferred from homology"/>
<keyword evidence="16" id="KW-1185">Reference proteome</keyword>
<dbReference type="InterPro" id="IPR050277">
    <property type="entry name" value="Sodium:Solute_Symporter"/>
</dbReference>
<evidence type="ECO:0000256" key="7">
    <source>
        <dbReference type="ARBA" id="ARBA00022989"/>
    </source>
</evidence>
<dbReference type="PANTHER" id="PTHR48086">
    <property type="entry name" value="SODIUM/PROLINE SYMPORTER-RELATED"/>
    <property type="match status" value="1"/>
</dbReference>
<evidence type="ECO:0000313" key="15">
    <source>
        <dbReference type="EMBL" id="KAB1443796.1"/>
    </source>
</evidence>
<comment type="subcellular location">
    <subcellularLocation>
        <location evidence="1">Cell membrane</location>
        <topology evidence="1">Multi-pass membrane protein</topology>
    </subcellularLocation>
</comment>
<feature type="transmembrane region" description="Helical" evidence="14">
    <location>
        <begin position="123"/>
        <end position="143"/>
    </location>
</feature>
<dbReference type="GO" id="GO:0015824">
    <property type="term" value="P:proline transport"/>
    <property type="evidence" value="ECO:0007669"/>
    <property type="project" value="TreeGrafter"/>
</dbReference>
<feature type="transmembrane region" description="Helical" evidence="14">
    <location>
        <begin position="244"/>
        <end position="265"/>
    </location>
</feature>
<dbReference type="Proteomes" id="UP000438699">
    <property type="component" value="Unassembled WGS sequence"/>
</dbReference>
<evidence type="ECO:0000256" key="1">
    <source>
        <dbReference type="ARBA" id="ARBA00004651"/>
    </source>
</evidence>
<evidence type="ECO:0000256" key="4">
    <source>
        <dbReference type="ARBA" id="ARBA00022475"/>
    </source>
</evidence>
<evidence type="ECO:0000256" key="9">
    <source>
        <dbReference type="ARBA" id="ARBA00023065"/>
    </source>
</evidence>
<evidence type="ECO:0000256" key="8">
    <source>
        <dbReference type="ARBA" id="ARBA00023053"/>
    </source>
</evidence>
<dbReference type="RefSeq" id="WP_151150169.1">
    <property type="nucleotide sequence ID" value="NZ_WAIE01000001.1"/>
</dbReference>
<keyword evidence="5 14" id="KW-0812">Transmembrane</keyword>
<comment type="similarity">
    <text evidence="2 13">Belongs to the sodium:solute symporter (SSF) (TC 2.A.21) family.</text>
</comment>
<feature type="transmembrane region" description="Helical" evidence="14">
    <location>
        <begin position="286"/>
        <end position="307"/>
    </location>
</feature>
<feature type="transmembrane region" description="Helical" evidence="14">
    <location>
        <begin position="6"/>
        <end position="23"/>
    </location>
</feature>